<dbReference type="Proteomes" id="UP001147760">
    <property type="component" value="Unassembled WGS sequence"/>
</dbReference>
<protein>
    <submittedName>
        <fullName evidence="2">Uncharacterized protein</fullName>
    </submittedName>
</protein>
<evidence type="ECO:0000256" key="1">
    <source>
        <dbReference type="SAM" id="MobiDB-lite"/>
    </source>
</evidence>
<dbReference type="AlphaFoldDB" id="A0A9W9X4R1"/>
<feature type="compositionally biased region" description="Low complexity" evidence="1">
    <location>
        <begin position="13"/>
        <end position="32"/>
    </location>
</feature>
<accession>A0A9W9X4R1</accession>
<sequence length="80" mass="8987">MSTYHPEDKMQVSPSSGGPSKRSSISSTPSRPMMTDVEELRQHLEKNKKELVEVIEGLIQHTANGDKDAMWGLPLLQWIP</sequence>
<evidence type="ECO:0000313" key="3">
    <source>
        <dbReference type="Proteomes" id="UP001147760"/>
    </source>
</evidence>
<proteinExistence type="predicted"/>
<feature type="compositionally biased region" description="Basic and acidic residues" evidence="1">
    <location>
        <begin position="1"/>
        <end position="10"/>
    </location>
</feature>
<organism evidence="2 3">
    <name type="scientific">Penicillium desertorum</name>
    <dbReference type="NCBI Taxonomy" id="1303715"/>
    <lineage>
        <taxon>Eukaryota</taxon>
        <taxon>Fungi</taxon>
        <taxon>Dikarya</taxon>
        <taxon>Ascomycota</taxon>
        <taxon>Pezizomycotina</taxon>
        <taxon>Eurotiomycetes</taxon>
        <taxon>Eurotiomycetidae</taxon>
        <taxon>Eurotiales</taxon>
        <taxon>Aspergillaceae</taxon>
        <taxon>Penicillium</taxon>
    </lineage>
</organism>
<name>A0A9W9X4R1_9EURO</name>
<evidence type="ECO:0000313" key="2">
    <source>
        <dbReference type="EMBL" id="KAJ5483726.1"/>
    </source>
</evidence>
<gene>
    <name evidence="2" type="ORF">N7530_002972</name>
</gene>
<dbReference type="EMBL" id="JAPWDO010000002">
    <property type="protein sequence ID" value="KAJ5483726.1"/>
    <property type="molecule type" value="Genomic_DNA"/>
</dbReference>
<comment type="caution">
    <text evidence="2">The sequence shown here is derived from an EMBL/GenBank/DDBJ whole genome shotgun (WGS) entry which is preliminary data.</text>
</comment>
<keyword evidence="3" id="KW-1185">Reference proteome</keyword>
<feature type="region of interest" description="Disordered" evidence="1">
    <location>
        <begin position="1"/>
        <end position="35"/>
    </location>
</feature>
<reference evidence="2" key="2">
    <citation type="journal article" date="2023" name="IMA Fungus">
        <title>Comparative genomic study of the Penicillium genus elucidates a diverse pangenome and 15 lateral gene transfer events.</title>
        <authorList>
            <person name="Petersen C."/>
            <person name="Sorensen T."/>
            <person name="Nielsen M.R."/>
            <person name="Sondergaard T.E."/>
            <person name="Sorensen J.L."/>
            <person name="Fitzpatrick D.A."/>
            <person name="Frisvad J.C."/>
            <person name="Nielsen K.L."/>
        </authorList>
    </citation>
    <scope>NUCLEOTIDE SEQUENCE</scope>
    <source>
        <strain evidence="2">IBT 17660</strain>
    </source>
</reference>
<reference evidence="2" key="1">
    <citation type="submission" date="2022-12" db="EMBL/GenBank/DDBJ databases">
        <authorList>
            <person name="Petersen C."/>
        </authorList>
    </citation>
    <scope>NUCLEOTIDE SEQUENCE</scope>
    <source>
        <strain evidence="2">IBT 17660</strain>
    </source>
</reference>